<sequence>MHSFVSLTIRYWNAYSDSPRGMREICHHSSLSPSMSYKPCSSTQAISHPTWGNNRVPFSSQDSGTWRTCGSGPSLWCSRFLAEIWP</sequence>
<dbReference type="Proteomes" id="UP000054248">
    <property type="component" value="Unassembled WGS sequence"/>
</dbReference>
<name>A0A0C3Q5Z8_9AGAM</name>
<evidence type="ECO:0000313" key="1">
    <source>
        <dbReference type="EMBL" id="KIO24640.1"/>
    </source>
</evidence>
<reference evidence="2" key="2">
    <citation type="submission" date="2015-01" db="EMBL/GenBank/DDBJ databases">
        <title>Evolutionary Origins and Diversification of the Mycorrhizal Mutualists.</title>
        <authorList>
            <consortium name="DOE Joint Genome Institute"/>
            <consortium name="Mycorrhizal Genomics Consortium"/>
            <person name="Kohler A."/>
            <person name="Kuo A."/>
            <person name="Nagy L.G."/>
            <person name="Floudas D."/>
            <person name="Copeland A."/>
            <person name="Barry K.W."/>
            <person name="Cichocki N."/>
            <person name="Veneault-Fourrey C."/>
            <person name="LaButti K."/>
            <person name="Lindquist E.A."/>
            <person name="Lipzen A."/>
            <person name="Lundell T."/>
            <person name="Morin E."/>
            <person name="Murat C."/>
            <person name="Riley R."/>
            <person name="Ohm R."/>
            <person name="Sun H."/>
            <person name="Tunlid A."/>
            <person name="Henrissat B."/>
            <person name="Grigoriev I.V."/>
            <person name="Hibbett D.S."/>
            <person name="Martin F."/>
        </authorList>
    </citation>
    <scope>NUCLEOTIDE SEQUENCE [LARGE SCALE GENOMIC DNA]</scope>
    <source>
        <strain evidence="2">MUT 4182</strain>
    </source>
</reference>
<dbReference type="EMBL" id="KN823057">
    <property type="protein sequence ID" value="KIO24640.1"/>
    <property type="molecule type" value="Genomic_DNA"/>
</dbReference>
<accession>A0A0C3Q5Z8</accession>
<keyword evidence="2" id="KW-1185">Reference proteome</keyword>
<organism evidence="1 2">
    <name type="scientific">Tulasnella calospora MUT 4182</name>
    <dbReference type="NCBI Taxonomy" id="1051891"/>
    <lineage>
        <taxon>Eukaryota</taxon>
        <taxon>Fungi</taxon>
        <taxon>Dikarya</taxon>
        <taxon>Basidiomycota</taxon>
        <taxon>Agaricomycotina</taxon>
        <taxon>Agaricomycetes</taxon>
        <taxon>Cantharellales</taxon>
        <taxon>Tulasnellaceae</taxon>
        <taxon>Tulasnella</taxon>
    </lineage>
</organism>
<evidence type="ECO:0000313" key="2">
    <source>
        <dbReference type="Proteomes" id="UP000054248"/>
    </source>
</evidence>
<gene>
    <name evidence="1" type="ORF">M407DRAFT_99149</name>
</gene>
<reference evidence="1 2" key="1">
    <citation type="submission" date="2014-04" db="EMBL/GenBank/DDBJ databases">
        <authorList>
            <consortium name="DOE Joint Genome Institute"/>
            <person name="Kuo A."/>
            <person name="Girlanda M."/>
            <person name="Perotto S."/>
            <person name="Kohler A."/>
            <person name="Nagy L.G."/>
            <person name="Floudas D."/>
            <person name="Copeland A."/>
            <person name="Barry K.W."/>
            <person name="Cichocki N."/>
            <person name="Veneault-Fourrey C."/>
            <person name="LaButti K."/>
            <person name="Lindquist E.A."/>
            <person name="Lipzen A."/>
            <person name="Lundell T."/>
            <person name="Morin E."/>
            <person name="Murat C."/>
            <person name="Sun H."/>
            <person name="Tunlid A."/>
            <person name="Henrissat B."/>
            <person name="Grigoriev I.V."/>
            <person name="Hibbett D.S."/>
            <person name="Martin F."/>
            <person name="Nordberg H.P."/>
            <person name="Cantor M.N."/>
            <person name="Hua S.X."/>
        </authorList>
    </citation>
    <scope>NUCLEOTIDE SEQUENCE [LARGE SCALE GENOMIC DNA]</scope>
    <source>
        <strain evidence="1 2">MUT 4182</strain>
    </source>
</reference>
<protein>
    <submittedName>
        <fullName evidence="1">Uncharacterized protein</fullName>
    </submittedName>
</protein>
<proteinExistence type="predicted"/>
<dbReference type="HOGENOM" id="CLU_2499519_0_0_1"/>
<dbReference type="AlphaFoldDB" id="A0A0C3Q5Z8"/>